<evidence type="ECO:0000313" key="3">
    <source>
        <dbReference type="Proteomes" id="UP000004217"/>
    </source>
</evidence>
<accession>G2G570</accession>
<dbReference type="Proteomes" id="UP000004217">
    <property type="component" value="Unassembled WGS sequence"/>
</dbReference>
<gene>
    <name evidence="2" type="ORF">SZN_03117</name>
</gene>
<dbReference type="EMBL" id="AGBF01000005">
    <property type="protein sequence ID" value="EGX61250.1"/>
    <property type="molecule type" value="Genomic_DNA"/>
</dbReference>
<keyword evidence="3" id="KW-1185">Reference proteome</keyword>
<reference evidence="2 3" key="1">
    <citation type="submission" date="2011-08" db="EMBL/GenBank/DDBJ databases">
        <authorList>
            <person name="Lin Y."/>
            <person name="Hao X."/>
            <person name="Johnstone L."/>
            <person name="Miller S.J."/>
            <person name="Wei G."/>
            <person name="Rensing C."/>
        </authorList>
    </citation>
    <scope>NUCLEOTIDE SEQUENCE [LARGE SCALE GENOMIC DNA]</scope>
    <source>
        <strain evidence="2 3">K42</strain>
    </source>
</reference>
<name>G2G570_9ACTN</name>
<dbReference type="AlphaFoldDB" id="G2G570"/>
<comment type="caution">
    <text evidence="2">The sequence shown here is derived from an EMBL/GenBank/DDBJ whole genome shotgun (WGS) entry which is preliminary data.</text>
</comment>
<evidence type="ECO:0000313" key="2">
    <source>
        <dbReference type="EMBL" id="EGX61250.1"/>
    </source>
</evidence>
<feature type="compositionally biased region" description="Basic and acidic residues" evidence="1">
    <location>
        <begin position="109"/>
        <end position="120"/>
    </location>
</feature>
<organism evidence="2 3">
    <name type="scientific">Streptomyces zinciresistens K42</name>
    <dbReference type="NCBI Taxonomy" id="700597"/>
    <lineage>
        <taxon>Bacteria</taxon>
        <taxon>Bacillati</taxon>
        <taxon>Actinomycetota</taxon>
        <taxon>Actinomycetes</taxon>
        <taxon>Kitasatosporales</taxon>
        <taxon>Streptomycetaceae</taxon>
        <taxon>Streptomyces</taxon>
    </lineage>
</organism>
<feature type="region of interest" description="Disordered" evidence="1">
    <location>
        <begin position="97"/>
        <end position="120"/>
    </location>
</feature>
<evidence type="ECO:0000256" key="1">
    <source>
        <dbReference type="SAM" id="MobiDB-lite"/>
    </source>
</evidence>
<proteinExistence type="predicted"/>
<protein>
    <submittedName>
        <fullName evidence="2">Uncharacterized protein</fullName>
    </submittedName>
</protein>
<sequence length="120" mass="12003">MSGAQGERCGARLQLLWNGGVLDVADGPLGVAGAGAAADPGAGPAELAVARTGPDQGRLVQRAVAVGVLLDDGHQGAVLEAHRAPGPVEALGGVLLGEPPVRWPGSGPDGHERKAESRRR</sequence>